<reference evidence="1 2" key="1">
    <citation type="journal article" date="2012" name="J. Bacteriol.">
        <title>Genome Sequence of Radiation-Resistant Modestobacter marinus Strain BC501, a Representative Actinobacterium That Thrives on Calcareous Stone Surfaces.</title>
        <authorList>
            <person name="Normand P."/>
            <person name="Gury J."/>
            <person name="Pujic P."/>
            <person name="Chouaia B."/>
            <person name="Crotti E."/>
            <person name="Brusetti L."/>
            <person name="Daffonchio D."/>
            <person name="Vacherie B."/>
            <person name="Barbe V."/>
            <person name="Medigue C."/>
            <person name="Calteau A."/>
            <person name="Ghodhbane-Gtari F."/>
            <person name="Essoussi I."/>
            <person name="Nouioui I."/>
            <person name="Abbassi-Ghozzi I."/>
            <person name="Gtari M."/>
        </authorList>
    </citation>
    <scope>NUCLEOTIDE SEQUENCE [LARGE SCALE GENOMIC DNA]</scope>
    <source>
        <strain evidence="2">BC 501</strain>
    </source>
</reference>
<dbReference type="Proteomes" id="UP000006461">
    <property type="component" value="Chromosome"/>
</dbReference>
<dbReference type="AlphaFoldDB" id="I4F1L6"/>
<dbReference type="HOGENOM" id="CLU_1018690_0_0_11"/>
<keyword evidence="2" id="KW-1185">Reference proteome</keyword>
<proteinExistence type="predicted"/>
<name>I4F1L6_MODI5</name>
<evidence type="ECO:0000313" key="1">
    <source>
        <dbReference type="EMBL" id="CCH89529.1"/>
    </source>
</evidence>
<gene>
    <name evidence="1" type="ordered locus">MODMU_4129</name>
</gene>
<protein>
    <submittedName>
        <fullName evidence="1">Uncharacterized protein</fullName>
    </submittedName>
</protein>
<sequence length="273" mass="29626">MTNAPRGQMVDLDGWDFGDVVAVVDQPEAFPAPEPTWQKVAVEAFVAGLSAGFVVPLVSLAWKGLRSGGSSPHVALIALEDARQLMKRDLLFFPESGPNVGDVYARHPLRRRDYMPYAGFHRLVLNEKSIEATRYLLSLGARDVEITWRESIGKAAKAEGGIGLPNVEDVSLTMGLGRDDSGKLAIRIAGAGKAKPLLDDLIWPDRDPMFKLMRTAADAGAEQFHFGIKTEQSTSVNAGAALQLQDLGFSLGGEYKRWEDLAFTVDATFAPAQ</sequence>
<evidence type="ECO:0000313" key="2">
    <source>
        <dbReference type="Proteomes" id="UP000006461"/>
    </source>
</evidence>
<dbReference type="KEGG" id="mmar:MODMU_4129"/>
<dbReference type="STRING" id="477641.MODMU_4129"/>
<dbReference type="OrthoDB" id="5175111at2"/>
<organism evidence="1 2">
    <name type="scientific">Modestobacter italicus (strain DSM 44449 / CECT 9708 / BC 501)</name>
    <dbReference type="NCBI Taxonomy" id="2732864"/>
    <lineage>
        <taxon>Bacteria</taxon>
        <taxon>Bacillati</taxon>
        <taxon>Actinomycetota</taxon>
        <taxon>Actinomycetes</taxon>
        <taxon>Geodermatophilales</taxon>
        <taxon>Geodermatophilaceae</taxon>
        <taxon>Modestobacter</taxon>
    </lineage>
</organism>
<dbReference type="EMBL" id="FO203431">
    <property type="protein sequence ID" value="CCH89529.1"/>
    <property type="molecule type" value="Genomic_DNA"/>
</dbReference>
<accession>I4F1L6</accession>